<dbReference type="GO" id="GO:0005524">
    <property type="term" value="F:ATP binding"/>
    <property type="evidence" value="ECO:0007669"/>
    <property type="project" value="UniProtKB-KW"/>
</dbReference>
<keyword evidence="3" id="KW-0238">DNA-binding</keyword>
<dbReference type="OrthoDB" id="9802448at2"/>
<keyword evidence="2" id="KW-0067">ATP-binding</keyword>
<name>A0A1M6AYG2_9BACT</name>
<keyword evidence="4" id="KW-0812">Transmembrane</keyword>
<evidence type="ECO:0000256" key="1">
    <source>
        <dbReference type="ARBA" id="ARBA00022741"/>
    </source>
</evidence>
<dbReference type="PANTHER" id="PTHR11361:SF99">
    <property type="entry name" value="DNA MISMATCH REPAIR PROTEIN"/>
    <property type="match status" value="1"/>
</dbReference>
<evidence type="ECO:0000313" key="7">
    <source>
        <dbReference type="Proteomes" id="UP000184050"/>
    </source>
</evidence>
<feature type="transmembrane region" description="Helical" evidence="4">
    <location>
        <begin position="53"/>
        <end position="70"/>
    </location>
</feature>
<sequence length="595" mass="69390">MNPSAEAFYQSKNQLYSAKLKAVSKKIRQFAWFRLFAFLLIFLPLIIWGWNGWLTVVPMFAFTVFFFFLIKKNIQLEKQKKKYEVLKKLTEDELLALIHRFDHFDEGSDFLDTNHFYAYDLDVFGTDSLFQFINRTSTQSGRTQLAEWFKNPFLQKQDIEQRQDAIRELSQIPNWRLHFLANGHLFKETSELNEEIKRWSETELELNRPGAIRAAVIVIPLLTILAAIPAILGISNFWIILMIFIQWGVLWFSRKRVAQYFEFFGRKSELLGKYMQLLKFIEEREFEAPFLLDLQKRVCNPDKASHIFSQLKKLIGQFEYRNNLVVNMVFNSLFLWDIRCVYKLWRWHRQNRKKLVAWLGVIAEMDALISLGNFANNNPDFNFPEIHDGGFTFRAKQIGHPLLPPDKRVSNDMTIDGWSKVVIVTGANMAGKSTFLRTVGVNMVLARLGAPVCAGELICTPVKVYTNMRTTDNLLKDESYFFAELKRIKGVLDRLENGERILVILDEMLKGTNSVDKLNGSKELIRKLLHLKAVALIATHDLKLSEMEEEYPQMVFNKCFEINIENDELVFDYLLSDGVTKTMNATFLMRKMGII</sequence>
<dbReference type="GO" id="GO:0005829">
    <property type="term" value="C:cytosol"/>
    <property type="evidence" value="ECO:0007669"/>
    <property type="project" value="TreeGrafter"/>
</dbReference>
<accession>A0A1M6AYG2</accession>
<evidence type="ECO:0000259" key="5">
    <source>
        <dbReference type="SMART" id="SM00534"/>
    </source>
</evidence>
<evidence type="ECO:0000256" key="4">
    <source>
        <dbReference type="SAM" id="Phobius"/>
    </source>
</evidence>
<keyword evidence="4" id="KW-1133">Transmembrane helix</keyword>
<dbReference type="InterPro" id="IPR045076">
    <property type="entry name" value="MutS"/>
</dbReference>
<dbReference type="Proteomes" id="UP000184050">
    <property type="component" value="Unassembled WGS sequence"/>
</dbReference>
<organism evidence="6 7">
    <name type="scientific">Tangfeifania diversioriginum</name>
    <dbReference type="NCBI Taxonomy" id="1168035"/>
    <lineage>
        <taxon>Bacteria</taxon>
        <taxon>Pseudomonadati</taxon>
        <taxon>Bacteroidota</taxon>
        <taxon>Bacteroidia</taxon>
        <taxon>Marinilabiliales</taxon>
        <taxon>Prolixibacteraceae</taxon>
        <taxon>Tangfeifania</taxon>
    </lineage>
</organism>
<evidence type="ECO:0000256" key="2">
    <source>
        <dbReference type="ARBA" id="ARBA00022840"/>
    </source>
</evidence>
<dbReference type="GO" id="GO:0030983">
    <property type="term" value="F:mismatched DNA binding"/>
    <property type="evidence" value="ECO:0007669"/>
    <property type="project" value="InterPro"/>
</dbReference>
<keyword evidence="7" id="KW-1185">Reference proteome</keyword>
<dbReference type="AlphaFoldDB" id="A0A1M6AYG2"/>
<dbReference type="SUPFAM" id="SSF48334">
    <property type="entry name" value="DNA repair protein MutS, domain III"/>
    <property type="match status" value="1"/>
</dbReference>
<evidence type="ECO:0000256" key="3">
    <source>
        <dbReference type="ARBA" id="ARBA00023125"/>
    </source>
</evidence>
<keyword evidence="1" id="KW-0547">Nucleotide-binding</keyword>
<dbReference type="Gene3D" id="3.40.50.300">
    <property type="entry name" value="P-loop containing nucleotide triphosphate hydrolases"/>
    <property type="match status" value="1"/>
</dbReference>
<dbReference type="GO" id="GO:0006298">
    <property type="term" value="P:mismatch repair"/>
    <property type="evidence" value="ECO:0007669"/>
    <property type="project" value="InterPro"/>
</dbReference>
<dbReference type="SUPFAM" id="SSF52540">
    <property type="entry name" value="P-loop containing nucleoside triphosphate hydrolases"/>
    <property type="match status" value="1"/>
</dbReference>
<gene>
    <name evidence="6" type="ORF">SAMN05444280_10226</name>
</gene>
<dbReference type="InterPro" id="IPR007696">
    <property type="entry name" value="DNA_mismatch_repair_MutS_core"/>
</dbReference>
<evidence type="ECO:0000313" key="6">
    <source>
        <dbReference type="EMBL" id="SHI41481.1"/>
    </source>
</evidence>
<feature type="transmembrane region" description="Helical" evidence="4">
    <location>
        <begin position="211"/>
        <end position="231"/>
    </location>
</feature>
<feature type="transmembrane region" description="Helical" evidence="4">
    <location>
        <begin position="30"/>
        <end position="47"/>
    </location>
</feature>
<dbReference type="PANTHER" id="PTHR11361">
    <property type="entry name" value="DNA MISMATCH REPAIR PROTEIN MUTS FAMILY MEMBER"/>
    <property type="match status" value="1"/>
</dbReference>
<protein>
    <submittedName>
        <fullName evidence="6">MutS domain III</fullName>
    </submittedName>
</protein>
<dbReference type="InterPro" id="IPR027417">
    <property type="entry name" value="P-loop_NTPase"/>
</dbReference>
<dbReference type="InterPro" id="IPR036187">
    <property type="entry name" value="DNA_mismatch_repair_MutS_sf"/>
</dbReference>
<dbReference type="SMART" id="SM00534">
    <property type="entry name" value="MUTSac"/>
    <property type="match status" value="1"/>
</dbReference>
<feature type="domain" description="DNA mismatch repair proteins mutS family" evidence="5">
    <location>
        <begin position="419"/>
        <end position="593"/>
    </location>
</feature>
<dbReference type="Gene3D" id="1.10.1420.10">
    <property type="match status" value="1"/>
</dbReference>
<dbReference type="Pfam" id="PF05192">
    <property type="entry name" value="MutS_III"/>
    <property type="match status" value="1"/>
</dbReference>
<dbReference type="STRING" id="1168035.SAMN05444280_10226"/>
<dbReference type="EMBL" id="FQZE01000002">
    <property type="protein sequence ID" value="SHI41481.1"/>
    <property type="molecule type" value="Genomic_DNA"/>
</dbReference>
<dbReference type="InterPro" id="IPR000432">
    <property type="entry name" value="DNA_mismatch_repair_MutS_C"/>
</dbReference>
<dbReference type="Pfam" id="PF00488">
    <property type="entry name" value="MutS_V"/>
    <property type="match status" value="1"/>
</dbReference>
<proteinExistence type="predicted"/>
<dbReference type="GO" id="GO:0140664">
    <property type="term" value="F:ATP-dependent DNA damage sensor activity"/>
    <property type="evidence" value="ECO:0007669"/>
    <property type="project" value="InterPro"/>
</dbReference>
<dbReference type="RefSeq" id="WP_073164446.1">
    <property type="nucleotide sequence ID" value="NZ_FQZE01000002.1"/>
</dbReference>
<reference evidence="6 7" key="1">
    <citation type="submission" date="2016-11" db="EMBL/GenBank/DDBJ databases">
        <authorList>
            <person name="Jaros S."/>
            <person name="Januszkiewicz K."/>
            <person name="Wedrychowicz H."/>
        </authorList>
    </citation>
    <scope>NUCLEOTIDE SEQUENCE [LARGE SCALE GENOMIC DNA]</scope>
    <source>
        <strain evidence="6 7">DSM 27063</strain>
    </source>
</reference>
<keyword evidence="4" id="KW-0472">Membrane</keyword>